<dbReference type="CDD" id="cd16279">
    <property type="entry name" value="metallo-hydrolase-like_MBL-fold"/>
    <property type="match status" value="1"/>
</dbReference>
<proteinExistence type="predicted"/>
<dbReference type="Gene3D" id="3.60.15.10">
    <property type="entry name" value="Ribonuclease Z/Hydroxyacylglutathione hydrolase-like"/>
    <property type="match status" value="1"/>
</dbReference>
<evidence type="ECO:0000259" key="1">
    <source>
        <dbReference type="SMART" id="SM00849"/>
    </source>
</evidence>
<dbReference type="InterPro" id="IPR036866">
    <property type="entry name" value="RibonucZ/Hydroxyglut_hydro"/>
</dbReference>
<dbReference type="SMART" id="SM00849">
    <property type="entry name" value="Lactamase_B"/>
    <property type="match status" value="1"/>
</dbReference>
<dbReference type="SUPFAM" id="SSF56281">
    <property type="entry name" value="Metallo-hydrolase/oxidoreductase"/>
    <property type="match status" value="1"/>
</dbReference>
<evidence type="ECO:0000313" key="2">
    <source>
        <dbReference type="EMBL" id="OGK04634.1"/>
    </source>
</evidence>
<dbReference type="Proteomes" id="UP000179243">
    <property type="component" value="Unassembled WGS sequence"/>
</dbReference>
<dbReference type="PANTHER" id="PTHR42663">
    <property type="entry name" value="HYDROLASE C777.06C-RELATED-RELATED"/>
    <property type="match status" value="1"/>
</dbReference>
<reference evidence="2 3" key="1">
    <citation type="journal article" date="2016" name="Nat. Commun.">
        <title>Thousands of microbial genomes shed light on interconnected biogeochemical processes in an aquifer system.</title>
        <authorList>
            <person name="Anantharaman K."/>
            <person name="Brown C.T."/>
            <person name="Hug L.A."/>
            <person name="Sharon I."/>
            <person name="Castelle C.J."/>
            <person name="Probst A.J."/>
            <person name="Thomas B.C."/>
            <person name="Singh A."/>
            <person name="Wilkins M.J."/>
            <person name="Karaoz U."/>
            <person name="Brodie E.L."/>
            <person name="Williams K.H."/>
            <person name="Hubbard S.S."/>
            <person name="Banfield J.F."/>
        </authorList>
    </citation>
    <scope>NUCLEOTIDE SEQUENCE [LARGE SCALE GENOMIC DNA]</scope>
</reference>
<protein>
    <recommendedName>
        <fullName evidence="1">Metallo-beta-lactamase domain-containing protein</fullName>
    </recommendedName>
</protein>
<dbReference type="AlphaFoldDB" id="A0A1F7FD84"/>
<dbReference type="PANTHER" id="PTHR42663:SF6">
    <property type="entry name" value="HYDROLASE C777.06C-RELATED"/>
    <property type="match status" value="1"/>
</dbReference>
<comment type="caution">
    <text evidence="2">The sequence shown here is derived from an EMBL/GenBank/DDBJ whole genome shotgun (WGS) entry which is preliminary data.</text>
</comment>
<feature type="domain" description="Metallo-beta-lactamase" evidence="1">
    <location>
        <begin position="34"/>
        <end position="224"/>
    </location>
</feature>
<organism evidence="2 3">
    <name type="scientific">Candidatus Raymondbacteria bacterium RIFOXYD12_FULL_49_13</name>
    <dbReference type="NCBI Taxonomy" id="1817890"/>
    <lineage>
        <taxon>Bacteria</taxon>
        <taxon>Raymondiibacteriota</taxon>
    </lineage>
</organism>
<evidence type="ECO:0000313" key="3">
    <source>
        <dbReference type="Proteomes" id="UP000179243"/>
    </source>
</evidence>
<dbReference type="Pfam" id="PF12706">
    <property type="entry name" value="Lactamase_B_2"/>
    <property type="match status" value="1"/>
</dbReference>
<dbReference type="EMBL" id="MFYX01000067">
    <property type="protein sequence ID" value="OGK04634.1"/>
    <property type="molecule type" value="Genomic_DNA"/>
</dbReference>
<accession>A0A1F7FD84</accession>
<name>A0A1F7FD84_UNCRA</name>
<sequence>MKVTFLGTGTSFGIPIPGCRCRVCGSTKSKNRRLRPAVLVSTGGKNILIDTPPELRIQLVENFVDRIDAILFTHCHADHVYGLDDIRVFSMVKRMPVYGSPNTLNEIKRIFPYIFIRTQQGGGKPKLKLTGVHGRFRFSGITIIPLPVFHGKRSVFGFRIGAFAYIPDCSAIPAATFVLLRDLDVLALDGLRKEPHPTHFSLDQAIEAARRIGARQTFLTHISHNLDHYSTNAALPAGVQLAYDRLHVTIRQTREPR</sequence>
<gene>
    <name evidence="2" type="ORF">A2519_20870</name>
</gene>
<dbReference type="InterPro" id="IPR001279">
    <property type="entry name" value="Metallo-B-lactamas"/>
</dbReference>